<keyword evidence="2" id="KW-1185">Reference proteome</keyword>
<reference evidence="1 2" key="1">
    <citation type="submission" date="2024-03" db="EMBL/GenBank/DDBJ databases">
        <authorList>
            <person name="Gkanogiannis A."/>
            <person name="Becerra Lopez-Lavalle L."/>
        </authorList>
    </citation>
    <scope>NUCLEOTIDE SEQUENCE [LARGE SCALE GENOMIC DNA]</scope>
</reference>
<sequence>MEYVELSPELCFNPHNAVSSDEFSVDQLLDFSNHDDFLQHETPDDGDKPSTSLSIAISAQQIHRNSIVSDLPSLPSTELPADDLANLEWLSDFVEDSFSGFSTPFHFPFPCPGISSLMKSSNQSRRRRRTTGEQRFRFVSGALFQDPVPVRARSKRTRTSYSH</sequence>
<evidence type="ECO:0000313" key="1">
    <source>
        <dbReference type="EMBL" id="CAK9311244.1"/>
    </source>
</evidence>
<protein>
    <recommendedName>
        <fullName evidence="3">GATA transcription factor</fullName>
    </recommendedName>
</protein>
<proteinExistence type="predicted"/>
<gene>
    <name evidence="1" type="ORF">CITCOLO1_LOCUS2897</name>
</gene>
<dbReference type="Proteomes" id="UP001642487">
    <property type="component" value="Chromosome 10"/>
</dbReference>
<name>A0ABP0XT57_9ROSI</name>
<dbReference type="EMBL" id="OZ021744">
    <property type="protein sequence ID" value="CAK9311244.1"/>
    <property type="molecule type" value="Genomic_DNA"/>
</dbReference>
<organism evidence="1 2">
    <name type="scientific">Citrullus colocynthis</name>
    <name type="common">colocynth</name>
    <dbReference type="NCBI Taxonomy" id="252529"/>
    <lineage>
        <taxon>Eukaryota</taxon>
        <taxon>Viridiplantae</taxon>
        <taxon>Streptophyta</taxon>
        <taxon>Embryophyta</taxon>
        <taxon>Tracheophyta</taxon>
        <taxon>Spermatophyta</taxon>
        <taxon>Magnoliopsida</taxon>
        <taxon>eudicotyledons</taxon>
        <taxon>Gunneridae</taxon>
        <taxon>Pentapetalae</taxon>
        <taxon>rosids</taxon>
        <taxon>fabids</taxon>
        <taxon>Cucurbitales</taxon>
        <taxon>Cucurbitaceae</taxon>
        <taxon>Benincaseae</taxon>
        <taxon>Citrullus</taxon>
    </lineage>
</organism>
<accession>A0ABP0XT57</accession>
<evidence type="ECO:0008006" key="3">
    <source>
        <dbReference type="Google" id="ProtNLM"/>
    </source>
</evidence>
<evidence type="ECO:0000313" key="2">
    <source>
        <dbReference type="Proteomes" id="UP001642487"/>
    </source>
</evidence>